<dbReference type="OrthoDB" id="9969775at2"/>
<dbReference type="AlphaFoldDB" id="A0A0F5HSJ4"/>
<accession>A0A0F5HSJ4</accession>
<evidence type="ECO:0000313" key="3">
    <source>
        <dbReference type="Proteomes" id="UP000031563"/>
    </source>
</evidence>
<dbReference type="EMBL" id="JWIR02000062">
    <property type="protein sequence ID" value="KKB36276.1"/>
    <property type="molecule type" value="Genomic_DNA"/>
</dbReference>
<feature type="region of interest" description="Disordered" evidence="1">
    <location>
        <begin position="1"/>
        <end position="84"/>
    </location>
</feature>
<gene>
    <name evidence="2" type="ORF">QY95_03140</name>
</gene>
<keyword evidence="3" id="KW-1185">Reference proteome</keyword>
<dbReference type="RefSeq" id="WP_040036207.1">
    <property type="nucleotide sequence ID" value="NZ_JWIQ02000002.1"/>
</dbReference>
<dbReference type="Proteomes" id="UP000031563">
    <property type="component" value="Unassembled WGS sequence"/>
</dbReference>
<feature type="compositionally biased region" description="Basic and acidic residues" evidence="1">
    <location>
        <begin position="29"/>
        <end position="51"/>
    </location>
</feature>
<evidence type="ECO:0000313" key="2">
    <source>
        <dbReference type="EMBL" id="KKB36276.1"/>
    </source>
</evidence>
<name>A0A0F5HSJ4_BACTR</name>
<comment type="caution">
    <text evidence="2">The sequence shown here is derived from an EMBL/GenBank/DDBJ whole genome shotgun (WGS) entry which is preliminary data.</text>
</comment>
<dbReference type="STRING" id="1221996.QY95_03140"/>
<feature type="compositionally biased region" description="Basic and acidic residues" evidence="1">
    <location>
        <begin position="1"/>
        <end position="17"/>
    </location>
</feature>
<proteinExistence type="predicted"/>
<protein>
    <submittedName>
        <fullName evidence="2">Uncharacterized protein</fullName>
    </submittedName>
</protein>
<organism evidence="2 3">
    <name type="scientific">Bacillus thermotolerans</name>
    <name type="common">Quasibacillus thermotolerans</name>
    <dbReference type="NCBI Taxonomy" id="1221996"/>
    <lineage>
        <taxon>Bacteria</taxon>
        <taxon>Bacillati</taxon>
        <taxon>Bacillota</taxon>
        <taxon>Bacilli</taxon>
        <taxon>Bacillales</taxon>
        <taxon>Bacillaceae</taxon>
        <taxon>Bacillus</taxon>
    </lineage>
</organism>
<evidence type="ECO:0000256" key="1">
    <source>
        <dbReference type="SAM" id="MobiDB-lite"/>
    </source>
</evidence>
<sequence>MTNKRNEQSPRDMEQKRTSAHNQQYGEDFYQKMGDDVNHSTEFYQGDKLESSDSFDLPNSGEVYEKEDFYQEMGDDPVSKKDDN</sequence>
<reference evidence="2" key="1">
    <citation type="submission" date="2015-02" db="EMBL/GenBank/DDBJ databases">
        <title>Genome Assembly of Bacillaceae bacterium MTCC 8252.</title>
        <authorList>
            <person name="Verma A."/>
            <person name="Khatri I."/>
            <person name="Mual P."/>
            <person name="Subramanian S."/>
            <person name="Krishnamurthi S."/>
        </authorList>
    </citation>
    <scope>NUCLEOTIDE SEQUENCE [LARGE SCALE GENOMIC DNA]</scope>
    <source>
        <strain evidence="2">MTCC 8252</strain>
    </source>
</reference>